<evidence type="ECO:0000313" key="2">
    <source>
        <dbReference type="EMBL" id="GHP09853.1"/>
    </source>
</evidence>
<dbReference type="Proteomes" id="UP000660262">
    <property type="component" value="Unassembled WGS sequence"/>
</dbReference>
<name>A0A830HT65_9CHLO</name>
<protein>
    <recommendedName>
        <fullName evidence="4">Dolichol kinase</fullName>
    </recommendedName>
</protein>
<dbReference type="PANTHER" id="PTHR31303">
    <property type="entry name" value="CTP-DEPENDENT DIACYLGLYCEROL KINASE 1"/>
    <property type="match status" value="1"/>
</dbReference>
<dbReference type="InterPro" id="IPR037997">
    <property type="entry name" value="Dgk1-like"/>
</dbReference>
<dbReference type="PANTHER" id="PTHR31303:SF1">
    <property type="entry name" value="CTP-DEPENDENT DIACYLGLYCEROL KINASE 1"/>
    <property type="match status" value="1"/>
</dbReference>
<evidence type="ECO:0000256" key="1">
    <source>
        <dbReference type="SAM" id="Phobius"/>
    </source>
</evidence>
<accession>A0A830HT65</accession>
<dbReference type="GO" id="GO:0004143">
    <property type="term" value="F:ATP-dependent diacylglycerol kinase activity"/>
    <property type="evidence" value="ECO:0007669"/>
    <property type="project" value="InterPro"/>
</dbReference>
<dbReference type="AlphaFoldDB" id="A0A830HT65"/>
<feature type="transmembrane region" description="Helical" evidence="1">
    <location>
        <begin position="129"/>
        <end position="149"/>
    </location>
</feature>
<keyword evidence="1" id="KW-0812">Transmembrane</keyword>
<sequence length="184" mass="19469">MIAAPISAAIWLWEGLRRVDCLGGDRWDVLTFGAHHAHEVQKPKQITSFAWFALAMAVLALFAPRVICSASMLALAVGDPSAAFVGRRFGTTSLGRNNKTLEGCVGFFVAGFVVISLFATVLYKSVVSLSTLGLFSAAVSFAGAAAEVLSGSRWVDDNFAVPLFAGFAGWCVLHVMNATAVLVL</sequence>
<gene>
    <name evidence="2" type="ORF">PPROV_000858800</name>
</gene>
<proteinExistence type="predicted"/>
<dbReference type="EMBL" id="BNJQ01000026">
    <property type="protein sequence ID" value="GHP09853.1"/>
    <property type="molecule type" value="Genomic_DNA"/>
</dbReference>
<evidence type="ECO:0008006" key="4">
    <source>
        <dbReference type="Google" id="ProtNLM"/>
    </source>
</evidence>
<organism evidence="2 3">
    <name type="scientific">Pycnococcus provasolii</name>
    <dbReference type="NCBI Taxonomy" id="41880"/>
    <lineage>
        <taxon>Eukaryota</taxon>
        <taxon>Viridiplantae</taxon>
        <taxon>Chlorophyta</taxon>
        <taxon>Pseudoscourfieldiophyceae</taxon>
        <taxon>Pseudoscourfieldiales</taxon>
        <taxon>Pycnococcaceae</taxon>
        <taxon>Pycnococcus</taxon>
    </lineage>
</organism>
<comment type="caution">
    <text evidence="2">The sequence shown here is derived from an EMBL/GenBank/DDBJ whole genome shotgun (WGS) entry which is preliminary data.</text>
</comment>
<feature type="transmembrane region" description="Helical" evidence="1">
    <location>
        <begin position="49"/>
        <end position="78"/>
    </location>
</feature>
<feature type="transmembrane region" description="Helical" evidence="1">
    <location>
        <begin position="104"/>
        <end position="123"/>
    </location>
</feature>
<feature type="transmembrane region" description="Helical" evidence="1">
    <location>
        <begin position="161"/>
        <end position="183"/>
    </location>
</feature>
<keyword evidence="3" id="KW-1185">Reference proteome</keyword>
<keyword evidence="1" id="KW-1133">Transmembrane helix</keyword>
<keyword evidence="1" id="KW-0472">Membrane</keyword>
<reference evidence="2" key="1">
    <citation type="submission" date="2020-10" db="EMBL/GenBank/DDBJ databases">
        <title>Unveiling of a novel bifunctional photoreceptor, Dualchrome1, isolated from a cosmopolitan green alga.</title>
        <authorList>
            <person name="Suzuki S."/>
            <person name="Kawachi M."/>
        </authorList>
    </citation>
    <scope>NUCLEOTIDE SEQUENCE</scope>
    <source>
        <strain evidence="2">NIES 2893</strain>
    </source>
</reference>
<evidence type="ECO:0000313" key="3">
    <source>
        <dbReference type="Proteomes" id="UP000660262"/>
    </source>
</evidence>